<feature type="domain" description="Major vault protein repeat" evidence="11">
    <location>
        <begin position="275"/>
        <end position="321"/>
    </location>
</feature>
<dbReference type="Pfam" id="PF17795">
    <property type="entry name" value="Vault_3"/>
    <property type="match status" value="1"/>
</dbReference>
<dbReference type="Gene3D" id="6.20.380.10">
    <property type="match status" value="1"/>
</dbReference>
<evidence type="ECO:0000259" key="13">
    <source>
        <dbReference type="Pfam" id="PF17796"/>
    </source>
</evidence>
<feature type="domain" description="Major vault protein repeat" evidence="9">
    <location>
        <begin position="116"/>
        <end position="155"/>
    </location>
</feature>
<dbReference type="FunFam" id="3.30.479.30:FF:000010">
    <property type="entry name" value="major vault protein-like"/>
    <property type="match status" value="1"/>
</dbReference>
<feature type="repeat" description="MVP" evidence="7">
    <location>
        <begin position="329"/>
        <end position="388"/>
    </location>
</feature>
<evidence type="ECO:0000256" key="1">
    <source>
        <dbReference type="ARBA" id="ARBA00004123"/>
    </source>
</evidence>
<proteinExistence type="predicted"/>
<feature type="repeat" description="MVP" evidence="7">
    <location>
        <begin position="171"/>
        <end position="223"/>
    </location>
</feature>
<evidence type="ECO:0000259" key="12">
    <source>
        <dbReference type="Pfam" id="PF17795"/>
    </source>
</evidence>
<keyword evidence="4" id="KW-0677">Repeat</keyword>
<evidence type="ECO:0000313" key="15">
    <source>
        <dbReference type="Proteomes" id="UP000187209"/>
    </source>
</evidence>
<dbReference type="Gene3D" id="6.10.250.720">
    <property type="match status" value="1"/>
</dbReference>
<keyword evidence="8" id="KW-0175">Coiled coil</keyword>
<dbReference type="InterPro" id="IPR041134">
    <property type="entry name" value="Vault_2"/>
</dbReference>
<evidence type="ECO:0000256" key="5">
    <source>
        <dbReference type="ARBA" id="ARBA00023242"/>
    </source>
</evidence>
<dbReference type="InterPro" id="IPR041136">
    <property type="entry name" value="Vault_4"/>
</dbReference>
<feature type="domain" description="Major vault protein repeat" evidence="13">
    <location>
        <begin position="385"/>
        <end position="432"/>
    </location>
</feature>
<organism evidence="14 15">
    <name type="scientific">Stentor coeruleus</name>
    <dbReference type="NCBI Taxonomy" id="5963"/>
    <lineage>
        <taxon>Eukaryota</taxon>
        <taxon>Sar</taxon>
        <taxon>Alveolata</taxon>
        <taxon>Ciliophora</taxon>
        <taxon>Postciliodesmatophora</taxon>
        <taxon>Heterotrichea</taxon>
        <taxon>Heterotrichida</taxon>
        <taxon>Stentoridae</taxon>
        <taxon>Stentor</taxon>
    </lineage>
</organism>
<dbReference type="Pfam" id="PF17796">
    <property type="entry name" value="Vault_4"/>
    <property type="match status" value="1"/>
</dbReference>
<evidence type="ECO:0000259" key="9">
    <source>
        <dbReference type="Pfam" id="PF01505"/>
    </source>
</evidence>
<feature type="repeat" description="MVP" evidence="7">
    <location>
        <begin position="224"/>
        <end position="278"/>
    </location>
</feature>
<keyword evidence="6 7" id="KW-0687">Ribonucleoprotein</keyword>
<feature type="domain" description="Major vault protein shoulder" evidence="10">
    <location>
        <begin position="521"/>
        <end position="637"/>
    </location>
</feature>
<evidence type="ECO:0000259" key="11">
    <source>
        <dbReference type="Pfam" id="PF17794"/>
    </source>
</evidence>
<dbReference type="AlphaFoldDB" id="A0A1R2ARC3"/>
<dbReference type="InterPro" id="IPR043023">
    <property type="entry name" value="MVP_rep_sf"/>
</dbReference>
<dbReference type="InterPro" id="IPR040989">
    <property type="entry name" value="Vault_3"/>
</dbReference>
<dbReference type="InterPro" id="IPR039059">
    <property type="entry name" value="MVP"/>
</dbReference>
<feature type="coiled-coil region" evidence="8">
    <location>
        <begin position="733"/>
        <end position="779"/>
    </location>
</feature>
<dbReference type="InterPro" id="IPR043179">
    <property type="entry name" value="Vault_2_sf"/>
</dbReference>
<dbReference type="GO" id="GO:0005737">
    <property type="term" value="C:cytoplasm"/>
    <property type="evidence" value="ECO:0007669"/>
    <property type="project" value="UniProtKB-SubCell"/>
</dbReference>
<accession>A0A1R2ARC3</accession>
<dbReference type="InterPro" id="IPR041139">
    <property type="entry name" value="MVP_rep_dom"/>
</dbReference>
<dbReference type="Pfam" id="PF01505">
    <property type="entry name" value="Vault"/>
    <property type="match status" value="4"/>
</dbReference>
<dbReference type="Pfam" id="PF17794">
    <property type="entry name" value="Vault_2"/>
    <property type="match status" value="2"/>
</dbReference>
<dbReference type="Gene3D" id="2.30.30.550">
    <property type="entry name" value="Major Vault Protein repeat"/>
    <property type="match status" value="4"/>
</dbReference>
<evidence type="ECO:0000259" key="10">
    <source>
        <dbReference type="Pfam" id="PF11978"/>
    </source>
</evidence>
<dbReference type="InterPro" id="IPR002499">
    <property type="entry name" value="Vault_N"/>
</dbReference>
<gene>
    <name evidence="14" type="ORF">SteCoe_35901</name>
</gene>
<dbReference type="OrthoDB" id="6125719at2759"/>
<dbReference type="InterPro" id="IPR021870">
    <property type="entry name" value="MVP_shoulder"/>
</dbReference>
<feature type="domain" description="Major vault protein repeat" evidence="9">
    <location>
        <begin position="221"/>
        <end position="263"/>
    </location>
</feature>
<dbReference type="Gene3D" id="3.30.479.30">
    <property type="entry name" value="Band 7 domain"/>
    <property type="match status" value="1"/>
</dbReference>
<dbReference type="FunFam" id="2.30.30.570:FF:000002">
    <property type="entry name" value="Major vault protein-alpha"/>
    <property type="match status" value="1"/>
</dbReference>
<dbReference type="FunFam" id="2.30.30.570:FF:000001">
    <property type="entry name" value="major vault protein-like"/>
    <property type="match status" value="1"/>
</dbReference>
<evidence type="ECO:0000256" key="2">
    <source>
        <dbReference type="ARBA" id="ARBA00004496"/>
    </source>
</evidence>
<evidence type="ECO:0000256" key="6">
    <source>
        <dbReference type="ARBA" id="ARBA00023274"/>
    </source>
</evidence>
<dbReference type="PANTHER" id="PTHR14165:SF3">
    <property type="entry name" value="MAJOR VAULT PROTEIN"/>
    <property type="match status" value="1"/>
</dbReference>
<dbReference type="Gene3D" id="2.30.30.560">
    <property type="match status" value="2"/>
</dbReference>
<dbReference type="Proteomes" id="UP000187209">
    <property type="component" value="Unassembled WGS sequence"/>
</dbReference>
<dbReference type="InterPro" id="IPR036013">
    <property type="entry name" value="Band_7/SPFH_dom_sf"/>
</dbReference>
<feature type="domain" description="Major vault protein repeat" evidence="11">
    <location>
        <begin position="50"/>
        <end position="111"/>
    </location>
</feature>
<dbReference type="FunFam" id="2.30.30.560:FF:000001">
    <property type="entry name" value="major vault protein-like"/>
    <property type="match status" value="1"/>
</dbReference>
<protein>
    <recommendedName>
        <fullName evidence="16">Major vault protein</fullName>
    </recommendedName>
</protein>
<dbReference type="CDD" id="cd08825">
    <property type="entry name" value="MVP_shoulder"/>
    <property type="match status" value="1"/>
</dbReference>
<reference evidence="14 15" key="1">
    <citation type="submission" date="2016-11" db="EMBL/GenBank/DDBJ databases">
        <title>The macronuclear genome of Stentor coeruleus: a giant cell with tiny introns.</title>
        <authorList>
            <person name="Slabodnick M."/>
            <person name="Ruby J.G."/>
            <person name="Reiff S.B."/>
            <person name="Swart E.C."/>
            <person name="Gosai S."/>
            <person name="Prabakaran S."/>
            <person name="Witkowska E."/>
            <person name="Larue G.E."/>
            <person name="Fisher S."/>
            <person name="Freeman R.M."/>
            <person name="Gunawardena J."/>
            <person name="Chu W."/>
            <person name="Stover N.A."/>
            <person name="Gregory B.D."/>
            <person name="Nowacki M."/>
            <person name="Derisi J."/>
            <person name="Roy S.W."/>
            <person name="Marshall W.F."/>
            <person name="Sood P."/>
        </authorList>
    </citation>
    <scope>NUCLEOTIDE SEQUENCE [LARGE SCALE GENOMIC DNA]</scope>
    <source>
        <strain evidence="14">WM001</strain>
    </source>
</reference>
<evidence type="ECO:0000256" key="4">
    <source>
        <dbReference type="ARBA" id="ARBA00022737"/>
    </source>
</evidence>
<dbReference type="EMBL" id="MPUH01001576">
    <property type="protein sequence ID" value="OMJ67036.1"/>
    <property type="molecule type" value="Genomic_DNA"/>
</dbReference>
<evidence type="ECO:0008006" key="16">
    <source>
        <dbReference type="Google" id="ProtNLM"/>
    </source>
</evidence>
<feature type="domain" description="Major vault protein repeat" evidence="9">
    <location>
        <begin position="169"/>
        <end position="207"/>
    </location>
</feature>
<evidence type="ECO:0000256" key="7">
    <source>
        <dbReference type="PROSITE-ProRule" id="PRU00571"/>
    </source>
</evidence>
<comment type="subcellular location">
    <subcellularLocation>
        <location evidence="2 7">Cytoplasm</location>
    </subcellularLocation>
    <subcellularLocation>
        <location evidence="1">Nucleus</location>
    </subcellularLocation>
</comment>
<keyword evidence="5" id="KW-0539">Nucleus</keyword>
<name>A0A1R2ARC3_9CILI</name>
<feature type="repeat" description="MVP" evidence="7">
    <location>
        <begin position="119"/>
        <end position="170"/>
    </location>
</feature>
<comment type="caution">
    <text evidence="14">The sequence shown here is derived from an EMBL/GenBank/DDBJ whole genome shotgun (WGS) entry which is preliminary data.</text>
</comment>
<feature type="domain" description="Major vault protein repeat" evidence="12">
    <location>
        <begin position="459"/>
        <end position="520"/>
    </location>
</feature>
<keyword evidence="3 7" id="KW-0963">Cytoplasm</keyword>
<dbReference type="PANTHER" id="PTHR14165">
    <property type="entry name" value="MAJOR VAULT PROTEIN"/>
    <property type="match status" value="1"/>
</dbReference>
<dbReference type="Gene3D" id="2.30.30.570">
    <property type="match status" value="2"/>
</dbReference>
<feature type="coiled-coil region" evidence="8">
    <location>
        <begin position="680"/>
        <end position="707"/>
    </location>
</feature>
<evidence type="ECO:0000256" key="8">
    <source>
        <dbReference type="SAM" id="Coils"/>
    </source>
</evidence>
<feature type="domain" description="Major vault protein repeat" evidence="9">
    <location>
        <begin position="326"/>
        <end position="372"/>
    </location>
</feature>
<dbReference type="Pfam" id="PF11978">
    <property type="entry name" value="MVP_shoulder"/>
    <property type="match status" value="1"/>
</dbReference>
<sequence length="841" mass="95419">MADNSIRIPPLYYVHILDLNTNLTRVIEGPLTYALKDNERLASGKSPLKMVQIPPRCYCIVHNPVIKLKNKIVEDSFGMAKVRYGDREVRTSDTHPKPVPLYPFEILEQDITKIPVIRPNHAYQIRAIRDFQDGDKTRQSGDEWLYYGPGSYIPRIECEVVREINPITIKPNTALKLRALRFTIDKYNNERQAGEEWLIRETGDYLPQVEEEVVEEVKALVLTEKRAIQLRAVKSFVDVYKQQRKAGEEWLLTIKDTDTHIPDVYEVLVGTVNAVVLNNRQYTYILDPVDDSGKNQFGKKVLKKGECTFFLKPFEKLEKGILDVIVLADDEALLLKAIENFTETIKVKGVEETKSFNAGEKWMIYGPRDFIPSIKIEIIERRKTIPLDENEGVYIRDTSSGEIKAEIGKSYMLKPQEVLFELELPPIVEQLVNQQLFGIRGDVKRDGKAATTTRDKTRVVTFRVPHNSAVQVYNYKTKVNRVVFGPDRIMLHPDEQFTVVEISGGIPKREGVNKSLSLLLGPDFMSDMVVVETSDHASLALTLSYNWMFRVNKEDKNDANKIFSVRDFVGDACKTIASRVRGAVSGFSFEDFHQRSSDIIKAAVFGKKGDETKNEMFFPTNVLVITSVDIQSVEPTDEKTKASLKKSVNQAIEITTEANKARAQHEARKNEQFSKGTLELQKVKDMIESEKEQIKVIQLKAKNLEVQLTGKAVGEAIAEAKSKKIYYESLLQQVELEEEAKKIERETELALSKNKCEAEVAYKREIDELEIQKAKELAKIETQKFKQVVDAIGKQTIVSMARAGPEMQARLLKGLGLKGFMLMNSKNPINLLGTASGLIPK</sequence>
<dbReference type="PROSITE" id="PS51224">
    <property type="entry name" value="MVP"/>
    <property type="match status" value="4"/>
</dbReference>
<evidence type="ECO:0000313" key="14">
    <source>
        <dbReference type="EMBL" id="OMJ67036.1"/>
    </source>
</evidence>
<dbReference type="GO" id="GO:1990904">
    <property type="term" value="C:ribonucleoprotein complex"/>
    <property type="evidence" value="ECO:0007669"/>
    <property type="project" value="UniProtKB-UniRule"/>
</dbReference>
<dbReference type="GO" id="GO:0005634">
    <property type="term" value="C:nucleus"/>
    <property type="evidence" value="ECO:0007669"/>
    <property type="project" value="UniProtKB-SubCell"/>
</dbReference>
<evidence type="ECO:0000256" key="3">
    <source>
        <dbReference type="ARBA" id="ARBA00022490"/>
    </source>
</evidence>
<dbReference type="FunFam" id="2.30.30.550:FF:000001">
    <property type="entry name" value="major vault protein-like"/>
    <property type="match status" value="3"/>
</dbReference>
<keyword evidence="15" id="KW-1185">Reference proteome</keyword>
<dbReference type="Gene3D" id="2.30.30.620">
    <property type="match status" value="1"/>
</dbReference>